<sequence length="103" mass="10766">MSDFNLCLEDEGLKRTISEEHWLLAVISSHNAFCTCGSWSEHLRNISPSLRTQAASFQRCGTPDGDADGAGGGDSGDGPIVDDVLLAAALEEAEAKDAEDAAG</sequence>
<feature type="domain" description="Hepatitis TT virus Orf2/Gyrovirus Vp2 N-terminal" evidence="2">
    <location>
        <begin position="16"/>
        <end position="65"/>
    </location>
</feature>
<name>A0A6G7NP48_9VIRU</name>
<evidence type="ECO:0000313" key="3">
    <source>
        <dbReference type="EMBL" id="QIJ55524.1"/>
    </source>
</evidence>
<evidence type="ECO:0000259" key="2">
    <source>
        <dbReference type="Pfam" id="PF02957"/>
    </source>
</evidence>
<keyword evidence="4" id="KW-1185">Reference proteome</keyword>
<feature type="region of interest" description="Disordered" evidence="1">
    <location>
        <begin position="57"/>
        <end position="80"/>
    </location>
</feature>
<dbReference type="Pfam" id="PF02957">
    <property type="entry name" value="TT_ORF2-like"/>
    <property type="match status" value="1"/>
</dbReference>
<accession>A0A6G7NP48</accession>
<proteinExistence type="predicted"/>
<evidence type="ECO:0000313" key="4">
    <source>
        <dbReference type="Proteomes" id="UP000677952"/>
    </source>
</evidence>
<dbReference type="InterPro" id="IPR004118">
    <property type="entry name" value="HEV_TT_vir_Orf2/Gyrovir_Vp2_N"/>
</dbReference>
<organism evidence="3 4">
    <name type="scientific">Lepus torque teno virus 1</name>
    <dbReference type="NCBI Taxonomy" id="2716318"/>
    <lineage>
        <taxon>Viruses</taxon>
        <taxon>Monodnaviria</taxon>
        <taxon>Shotokuvirae</taxon>
        <taxon>Commensaviricota</taxon>
        <taxon>Cardeaviricetes</taxon>
        <taxon>Sanitavirales</taxon>
        <taxon>Anelloviridae</taxon>
        <taxon>Aleptorquevirus</taxon>
        <taxon>Aleptorquevirus lepor1</taxon>
    </lineage>
</organism>
<dbReference type="GeneID" id="80536729"/>
<dbReference type="EMBL" id="MN994854">
    <property type="protein sequence ID" value="QIJ55524.1"/>
    <property type="molecule type" value="Genomic_DNA"/>
</dbReference>
<dbReference type="Proteomes" id="UP000677952">
    <property type="component" value="Segment"/>
</dbReference>
<protein>
    <submittedName>
        <fullName evidence="3">ORF2</fullName>
    </submittedName>
</protein>
<dbReference type="KEGG" id="vg:80536729"/>
<reference evidence="3" key="1">
    <citation type="submission" date="2020-01" db="EMBL/GenBank/DDBJ databases">
        <title>Novel DNA viruses discovered in Iberian hares (Lepus granatensis).</title>
        <authorList>
            <person name="Agueda-Pinto A."/>
            <person name="Kraberger S."/>
            <person name="Lund M.C."/>
            <person name="Gortazar C."/>
            <person name="McFadden G."/>
            <person name="Esteves P.J."/>
            <person name="Varsani A."/>
        </authorList>
    </citation>
    <scope>NUCLEOTIDE SEQUENCE</scope>
    <source>
        <strain evidence="3">Lag01_EL_Anello4</strain>
    </source>
</reference>
<dbReference type="RefSeq" id="YP_010798501.1">
    <property type="nucleotide sequence ID" value="NC_076483.1"/>
</dbReference>
<evidence type="ECO:0000256" key="1">
    <source>
        <dbReference type="SAM" id="MobiDB-lite"/>
    </source>
</evidence>